<name>A0A8J4U7V8_CLAMG</name>
<reference evidence="1" key="1">
    <citation type="submission" date="2020-07" db="EMBL/GenBank/DDBJ databases">
        <title>Clarias magur genome sequencing, assembly and annotation.</title>
        <authorList>
            <person name="Kushwaha B."/>
            <person name="Kumar R."/>
            <person name="Das P."/>
            <person name="Joshi C.G."/>
            <person name="Kumar D."/>
            <person name="Nagpure N.S."/>
            <person name="Pandey M."/>
            <person name="Agarwal S."/>
            <person name="Srivastava S."/>
            <person name="Singh M."/>
            <person name="Sahoo L."/>
            <person name="Jayasankar P."/>
            <person name="Meher P.K."/>
            <person name="Koringa P.G."/>
            <person name="Iquebal M.A."/>
            <person name="Das S.P."/>
            <person name="Bit A."/>
            <person name="Patnaik S."/>
            <person name="Patel N."/>
            <person name="Shah T.M."/>
            <person name="Hinsu A."/>
            <person name="Jena J.K."/>
        </authorList>
    </citation>
    <scope>NUCLEOTIDE SEQUENCE</scope>
    <source>
        <strain evidence="1">CIFAMagur01</strain>
        <tissue evidence="1">Testis</tissue>
    </source>
</reference>
<sequence length="58" mass="6375">MILERQMLKSVDSTARVRRAECATASVTSAQADPEKVAAMPENYPAIESLRLELQGLK</sequence>
<protein>
    <submittedName>
        <fullName evidence="1">Uncharacterized protein</fullName>
    </submittedName>
</protein>
<comment type="caution">
    <text evidence="1">The sequence shown here is derived from an EMBL/GenBank/DDBJ whole genome shotgun (WGS) entry which is preliminary data.</text>
</comment>
<dbReference type="AlphaFoldDB" id="A0A8J4U7V8"/>
<gene>
    <name evidence="1" type="ORF">DAT39_008138</name>
</gene>
<keyword evidence="2" id="KW-1185">Reference proteome</keyword>
<evidence type="ECO:0000313" key="1">
    <source>
        <dbReference type="EMBL" id="KAF5902173.1"/>
    </source>
</evidence>
<dbReference type="Proteomes" id="UP000727407">
    <property type="component" value="Unassembled WGS sequence"/>
</dbReference>
<accession>A0A8J4U7V8</accession>
<organism evidence="1 2">
    <name type="scientific">Clarias magur</name>
    <name type="common">Asian catfish</name>
    <name type="synonym">Macropteronotus magur</name>
    <dbReference type="NCBI Taxonomy" id="1594786"/>
    <lineage>
        <taxon>Eukaryota</taxon>
        <taxon>Metazoa</taxon>
        <taxon>Chordata</taxon>
        <taxon>Craniata</taxon>
        <taxon>Vertebrata</taxon>
        <taxon>Euteleostomi</taxon>
        <taxon>Actinopterygii</taxon>
        <taxon>Neopterygii</taxon>
        <taxon>Teleostei</taxon>
        <taxon>Ostariophysi</taxon>
        <taxon>Siluriformes</taxon>
        <taxon>Clariidae</taxon>
        <taxon>Clarias</taxon>
    </lineage>
</organism>
<feature type="non-terminal residue" evidence="1">
    <location>
        <position position="58"/>
    </location>
</feature>
<proteinExistence type="predicted"/>
<evidence type="ECO:0000313" key="2">
    <source>
        <dbReference type="Proteomes" id="UP000727407"/>
    </source>
</evidence>
<dbReference type="EMBL" id="QNUK01000096">
    <property type="protein sequence ID" value="KAF5902173.1"/>
    <property type="molecule type" value="Genomic_DNA"/>
</dbReference>